<feature type="compositionally biased region" description="Low complexity" evidence="4">
    <location>
        <begin position="457"/>
        <end position="467"/>
    </location>
</feature>
<dbReference type="InterPro" id="IPR036028">
    <property type="entry name" value="SH3-like_dom_sf"/>
</dbReference>
<feature type="domain" description="SAM" evidence="8">
    <location>
        <begin position="247"/>
        <end position="313"/>
    </location>
</feature>
<feature type="compositionally biased region" description="Acidic residues" evidence="4">
    <location>
        <begin position="1398"/>
        <end position="1407"/>
    </location>
</feature>
<dbReference type="InterPro" id="IPR013761">
    <property type="entry name" value="SAM/pointed_sf"/>
</dbReference>
<feature type="region of interest" description="Disordered" evidence="4">
    <location>
        <begin position="199"/>
        <end position="220"/>
    </location>
</feature>
<evidence type="ECO:0000256" key="3">
    <source>
        <dbReference type="PROSITE-ProRule" id="PRU00192"/>
    </source>
</evidence>
<accession>D4DGL5</accession>
<sequence>MPQRPTNDFDARGADELTLRRGDKVELLELDEGFGDGWYLGRHVTENRTGLFPGGGIVYTVIAPKIGVRKTKDATLSAEPPWDPATPEVGSSSLGSSCDPVSPVSNDETTPQPSRHVSAIDMKPLSDAEAESGSGVATSHLSQQRPASAGSAQPSPTIQRTISETLGNMSISGEESPVLNETLSVIDEHITNFSTPRHSIATQENHSVHDSSSEYSSYPDHRMSYIRGEETDEEEEQIPSEAQVRKWDHRQMARHLREIGVDPKHCDIFESQEISGDVLLDMDQEFIYMREFDFGVMGRRLKTWHKIRAFQEEIQGPRHLRKGSSHGPEDYDRSQTKSVMSGSYLPRIPSLGERHHHNPRSSRDRSTVKYRDTSYGTQASAPPLSQPHDADATTRPSADSIRRSNHHRYSSIENTSVFPLADSSAFSASRKAPAPPHEKKPSFDRGWTMNAPLTANSSSNGQRPSSSLAATKHFYKTESNKTDDSSNGFGSPDIDRGYFSGGDVEGQKQRRVLRKRDSSKRSYSHSRHSSLAAVADDKKKRHTRFGSTGSMRDLTSMKPLYPKTHSQDITNSALELLEDESHSPTVTNLETTPESPTGFLSSIVGYGKSHEASGRSSPLPSTSSLKAITPKVRRTIGLRAISDAVTGSEKTRISSPIPSSGRDLPQSPTRTDSSTPSGTGTSRSLEMDSMESSRLESLAVMKNGNGSQRSKSKKDTSAYRRGLEKKTPKEQMKDADYYGWMKKKSFNLMTTWKPRLFILKGRRLSYYYSEDDTEERGLIDISSHRVFRADQDAITSLHATLTRTKPLPTTTSNNDIQHEETEPEEKTGGSRRNSSAEPPFIFKLVPPKAGISRAVQFTKPAIHFFQVDNIQQGRLWMAAIMKATIERDLNLPVKTTNKQKTITLKQARLLAQSSPTPPLDSKSRPPKPEEESSRNTSTSNSATLATTAETSTTDFQKIAIDTGSTSLFPDSVSVDQTQTSTSTNGSASFYPPYTGDAYLNTVREHVGLRDYTQQSPKSAPFRLLVLADPQLEGDTSLPKPDDAFLPQIKKHWEDVTSAGSISECYFATVKGIRDVVLTDIPRLGGTIRKRLDLLGNDYYLAHIYRTLSWWSRPTHVTVLGDLIGSQWVSDEEFNIRSKRYWNRTFRGGVKVPDDMMATGRDGYTQQTGVSMGQEIVLDIDTDTWSNRIINIAGNHDIGYAGDISQKRIDRFEREFGRANWDVRFNLPVTELALDLNDTHRKSGSIPSIHLVVLNTLTFDTPALDVSIQGKSYQYLNDVIDRSRPVEDRTTFTLLLTHLPLHKQEGVCTDPPYFSFHNEDDQHPKDDQPRFKAGGLKEQNHLSDYVSHNGILQGIFGMSGDLNAPYSGKGRNGLILTGHDHTGCDVLHYVDRKTGSDGESGDAESGDAEGERISNAAWSWNAKKYPTEVPTGVLESTSSASGFDSAFTPTPAIREVTLRSMMGEFGGNAGLLSVWFDAESSQEWKYEITTCQLGIQHIWWVIHIVALATLIAALTWVTILIVPSRSPLVDKRKVSKGATEEKKNKDSGAT</sequence>
<dbReference type="CDD" id="cd09535">
    <property type="entry name" value="SAM_BOI-like_fungal"/>
    <property type="match status" value="1"/>
</dbReference>
<feature type="compositionally biased region" description="Polar residues" evidence="4">
    <location>
        <begin position="135"/>
        <end position="157"/>
    </location>
</feature>
<feature type="compositionally biased region" description="Basic and acidic residues" evidence="4">
    <location>
        <begin position="921"/>
        <end position="933"/>
    </location>
</feature>
<evidence type="ECO:0000256" key="1">
    <source>
        <dbReference type="ARBA" id="ARBA00022443"/>
    </source>
</evidence>
<dbReference type="GeneID" id="9583548"/>
<feature type="compositionally biased region" description="Polar residues" evidence="4">
    <location>
        <begin position="583"/>
        <end position="600"/>
    </location>
</feature>
<keyword evidence="5" id="KW-0812">Transmembrane</keyword>
<dbReference type="GO" id="GO:0005783">
    <property type="term" value="C:endoplasmic reticulum"/>
    <property type="evidence" value="ECO:0007669"/>
    <property type="project" value="TreeGrafter"/>
</dbReference>
<evidence type="ECO:0000256" key="5">
    <source>
        <dbReference type="SAM" id="Phobius"/>
    </source>
</evidence>
<keyword evidence="2 5" id="KW-0472">Membrane</keyword>
<feature type="compositionally biased region" description="Basic and acidic residues" evidence="4">
    <location>
        <begin position="816"/>
        <end position="828"/>
    </location>
</feature>
<dbReference type="GO" id="GO:0006506">
    <property type="term" value="P:GPI anchor biosynthetic process"/>
    <property type="evidence" value="ECO:0007669"/>
    <property type="project" value="InterPro"/>
</dbReference>
<evidence type="ECO:0000259" key="6">
    <source>
        <dbReference type="PROSITE" id="PS50002"/>
    </source>
</evidence>
<dbReference type="SUPFAM" id="SSF50729">
    <property type="entry name" value="PH domain-like"/>
    <property type="match status" value="1"/>
</dbReference>
<feature type="region of interest" description="Disordered" evidence="4">
    <location>
        <begin position="799"/>
        <end position="839"/>
    </location>
</feature>
<dbReference type="PROSITE" id="PS50003">
    <property type="entry name" value="PH_DOMAIN"/>
    <property type="match status" value="1"/>
</dbReference>
<dbReference type="PANTHER" id="PTHR13315">
    <property type="entry name" value="METALLO PHOSPHOESTERASE RELATED"/>
    <property type="match status" value="1"/>
</dbReference>
<feature type="compositionally biased region" description="Basic and acidic residues" evidence="4">
    <location>
        <begin position="713"/>
        <end position="730"/>
    </location>
</feature>
<name>D4DGL5_TRIVH</name>
<keyword evidence="5" id="KW-1133">Transmembrane helix</keyword>
<organism evidence="9 10">
    <name type="scientific">Trichophyton verrucosum (strain HKI 0517)</name>
    <dbReference type="NCBI Taxonomy" id="663202"/>
    <lineage>
        <taxon>Eukaryota</taxon>
        <taxon>Fungi</taxon>
        <taxon>Dikarya</taxon>
        <taxon>Ascomycota</taxon>
        <taxon>Pezizomycotina</taxon>
        <taxon>Eurotiomycetes</taxon>
        <taxon>Eurotiomycetidae</taxon>
        <taxon>Onygenales</taxon>
        <taxon>Arthrodermataceae</taxon>
        <taxon>Trichophyton</taxon>
    </lineage>
</organism>
<evidence type="ECO:0000313" key="9">
    <source>
        <dbReference type="EMBL" id="EFE39003.1"/>
    </source>
</evidence>
<dbReference type="InterPro" id="IPR001660">
    <property type="entry name" value="SAM"/>
</dbReference>
<dbReference type="Gene3D" id="2.30.30.40">
    <property type="entry name" value="SH3 Domains"/>
    <property type="match status" value="1"/>
</dbReference>
<dbReference type="SUPFAM" id="SSF56300">
    <property type="entry name" value="Metallo-dependent phosphatases"/>
    <property type="match status" value="1"/>
</dbReference>
<feature type="compositionally biased region" description="Polar residues" evidence="4">
    <location>
        <begin position="103"/>
        <end position="115"/>
    </location>
</feature>
<dbReference type="InterPro" id="IPR001849">
    <property type="entry name" value="PH_domain"/>
</dbReference>
<feature type="compositionally biased region" description="Low complexity" evidence="4">
    <location>
        <begin position="667"/>
        <end position="684"/>
    </location>
</feature>
<feature type="transmembrane region" description="Helical" evidence="5">
    <location>
        <begin position="1497"/>
        <end position="1521"/>
    </location>
</feature>
<feature type="compositionally biased region" description="Low complexity" evidence="4">
    <location>
        <begin position="616"/>
        <end position="625"/>
    </location>
</feature>
<keyword evidence="10" id="KW-1185">Reference proteome</keyword>
<dbReference type="SUPFAM" id="SSF47769">
    <property type="entry name" value="SAM/Pointed domain"/>
    <property type="match status" value="1"/>
</dbReference>
<gene>
    <name evidence="9" type="ORF">TRV_06320</name>
</gene>
<dbReference type="EMBL" id="ACYE01000360">
    <property type="protein sequence ID" value="EFE39003.1"/>
    <property type="molecule type" value="Genomic_DNA"/>
</dbReference>
<evidence type="ECO:0000259" key="7">
    <source>
        <dbReference type="PROSITE" id="PS50003"/>
    </source>
</evidence>
<dbReference type="SUPFAM" id="SSF50044">
    <property type="entry name" value="SH3-domain"/>
    <property type="match status" value="1"/>
</dbReference>
<comment type="caution">
    <text evidence="9">The sequence shown here is derived from an EMBL/GenBank/DDBJ whole genome shotgun (WGS) entry which is preliminary data.</text>
</comment>
<dbReference type="PANTHER" id="PTHR13315:SF1">
    <property type="entry name" value="PROTEIN TED1"/>
    <property type="match status" value="1"/>
</dbReference>
<evidence type="ECO:0000313" key="10">
    <source>
        <dbReference type="Proteomes" id="UP000008383"/>
    </source>
</evidence>
<dbReference type="InterPro" id="IPR033308">
    <property type="entry name" value="PGAP5/Cdc1/Ted1"/>
</dbReference>
<feature type="region of interest" description="Disordered" evidence="4">
    <location>
        <begin position="907"/>
        <end position="950"/>
    </location>
</feature>
<feature type="region of interest" description="Disordered" evidence="4">
    <location>
        <begin position="315"/>
        <end position="413"/>
    </location>
</feature>
<feature type="region of interest" description="Disordered" evidence="4">
    <location>
        <begin position="74"/>
        <end position="157"/>
    </location>
</feature>
<protein>
    <submittedName>
        <fullName evidence="9">Polarized growth protein (Boi2), putative</fullName>
    </submittedName>
</protein>
<dbReference type="Gene3D" id="2.30.29.30">
    <property type="entry name" value="Pleckstrin-homology domain (PH domain)/Phosphotyrosine-binding domain (PTB)"/>
    <property type="match status" value="1"/>
</dbReference>
<dbReference type="SMART" id="SM00326">
    <property type="entry name" value="SH3"/>
    <property type="match status" value="1"/>
</dbReference>
<feature type="compositionally biased region" description="Basic and acidic residues" evidence="4">
    <location>
        <begin position="475"/>
        <end position="484"/>
    </location>
</feature>
<evidence type="ECO:0000256" key="4">
    <source>
        <dbReference type="SAM" id="MobiDB-lite"/>
    </source>
</evidence>
<dbReference type="HOGENOM" id="CLU_246457_0_0_1"/>
<keyword evidence="1 3" id="KW-0728">SH3 domain</keyword>
<dbReference type="KEGG" id="tve:TRV_06320"/>
<dbReference type="Pfam" id="PF07647">
    <property type="entry name" value="SAM_2"/>
    <property type="match status" value="1"/>
</dbReference>
<feature type="compositionally biased region" description="Low complexity" evidence="4">
    <location>
        <begin position="800"/>
        <end position="811"/>
    </location>
</feature>
<feature type="compositionally biased region" description="Low complexity" evidence="4">
    <location>
        <begin position="970"/>
        <end position="983"/>
    </location>
</feature>
<dbReference type="PROSITE" id="PS50002">
    <property type="entry name" value="SH3"/>
    <property type="match status" value="1"/>
</dbReference>
<dbReference type="SMART" id="SM00233">
    <property type="entry name" value="PH"/>
    <property type="match status" value="1"/>
</dbReference>
<reference evidence="10" key="1">
    <citation type="journal article" date="2011" name="Genome Biol.">
        <title>Comparative and functional genomics provide insights into the pathogenicity of dermatophytic fungi.</title>
        <authorList>
            <person name="Burmester A."/>
            <person name="Shelest E."/>
            <person name="Gloeckner G."/>
            <person name="Heddergott C."/>
            <person name="Schindler S."/>
            <person name="Staib P."/>
            <person name="Heidel A."/>
            <person name="Felder M."/>
            <person name="Petzold A."/>
            <person name="Szafranski K."/>
            <person name="Feuermann M."/>
            <person name="Pedruzzi I."/>
            <person name="Priebe S."/>
            <person name="Groth M."/>
            <person name="Winkler R."/>
            <person name="Li W."/>
            <person name="Kniemeyer O."/>
            <person name="Schroeckh V."/>
            <person name="Hertweck C."/>
            <person name="Hube B."/>
            <person name="White T.C."/>
            <person name="Platzer M."/>
            <person name="Guthke R."/>
            <person name="Heitman J."/>
            <person name="Woestemeyer J."/>
            <person name="Zipfel P.F."/>
            <person name="Monod M."/>
            <person name="Brakhage A.A."/>
        </authorList>
    </citation>
    <scope>NUCLEOTIDE SEQUENCE [LARGE SCALE GENOMIC DNA]</scope>
    <source>
        <strain evidence="10">HKI 0517</strain>
    </source>
</reference>
<feature type="region of interest" description="Disordered" evidence="4">
    <location>
        <begin position="1391"/>
        <end position="1410"/>
    </location>
</feature>
<evidence type="ECO:0000259" key="8">
    <source>
        <dbReference type="PROSITE" id="PS50105"/>
    </source>
</evidence>
<proteinExistence type="predicted"/>
<dbReference type="RefSeq" id="XP_003019648.1">
    <property type="nucleotide sequence ID" value="XM_003019602.1"/>
</dbReference>
<feature type="region of interest" description="Disordered" evidence="4">
    <location>
        <begin position="969"/>
        <end position="988"/>
    </location>
</feature>
<feature type="region of interest" description="Disordered" evidence="4">
    <location>
        <begin position="426"/>
        <end position="565"/>
    </location>
</feature>
<feature type="domain" description="PH" evidence="7">
    <location>
        <begin position="734"/>
        <end position="885"/>
    </location>
</feature>
<feature type="region of interest" description="Disordered" evidence="4">
    <location>
        <begin position="1529"/>
        <end position="1549"/>
    </location>
</feature>
<dbReference type="FunFam" id="1.10.150.50:FF:000082">
    <property type="entry name" value="Polarized growth protein boi2"/>
    <property type="match status" value="1"/>
</dbReference>
<dbReference type="PROSITE" id="PS50105">
    <property type="entry name" value="SAM_DOMAIN"/>
    <property type="match status" value="1"/>
</dbReference>
<dbReference type="Gene3D" id="1.10.150.50">
    <property type="entry name" value="Transcription Factor, Ets-1"/>
    <property type="match status" value="1"/>
</dbReference>
<feature type="compositionally biased region" description="Basic and acidic residues" evidence="4">
    <location>
        <begin position="361"/>
        <end position="372"/>
    </location>
</feature>
<feature type="region of interest" description="Disordered" evidence="4">
    <location>
        <begin position="646"/>
        <end position="730"/>
    </location>
</feature>
<feature type="domain" description="SH3" evidence="6">
    <location>
        <begin position="1"/>
        <end position="62"/>
    </location>
</feature>
<feature type="compositionally biased region" description="Low complexity" evidence="4">
    <location>
        <begin position="934"/>
        <end position="950"/>
    </location>
</feature>
<dbReference type="InterPro" id="IPR029052">
    <property type="entry name" value="Metallo-depent_PP-like"/>
</dbReference>
<dbReference type="InterPro" id="IPR001452">
    <property type="entry name" value="SH3_domain"/>
</dbReference>
<dbReference type="Pfam" id="PF00018">
    <property type="entry name" value="SH3_1"/>
    <property type="match status" value="1"/>
</dbReference>
<dbReference type="Pfam" id="PF00169">
    <property type="entry name" value="PH"/>
    <property type="match status" value="1"/>
</dbReference>
<dbReference type="OrthoDB" id="73680at2759"/>
<evidence type="ECO:0000256" key="2">
    <source>
        <dbReference type="ARBA" id="ARBA00023136"/>
    </source>
</evidence>
<dbReference type="InterPro" id="IPR011993">
    <property type="entry name" value="PH-like_dom_sf"/>
</dbReference>
<dbReference type="GO" id="GO:0016020">
    <property type="term" value="C:membrane"/>
    <property type="evidence" value="ECO:0007669"/>
    <property type="project" value="GOC"/>
</dbReference>
<feature type="region of interest" description="Disordered" evidence="4">
    <location>
        <begin position="580"/>
        <end position="630"/>
    </location>
</feature>
<dbReference type="Proteomes" id="UP000008383">
    <property type="component" value="Unassembled WGS sequence"/>
</dbReference>